<evidence type="ECO:0000313" key="3">
    <source>
        <dbReference type="Proteomes" id="UP000503129"/>
    </source>
</evidence>
<dbReference type="InterPro" id="IPR024983">
    <property type="entry name" value="CHAT_dom"/>
</dbReference>
<dbReference type="PANTHER" id="PTHR10098">
    <property type="entry name" value="RAPSYN-RELATED"/>
    <property type="match status" value="1"/>
</dbReference>
<feature type="domain" description="CHAT" evidence="1">
    <location>
        <begin position="623"/>
        <end position="892"/>
    </location>
</feature>
<dbReference type="KEGG" id="bsen:DP114_19285"/>
<dbReference type="RefSeq" id="WP_171976866.1">
    <property type="nucleotide sequence ID" value="NZ_CAWOXK010000001.1"/>
</dbReference>
<keyword evidence="3" id="KW-1185">Reference proteome</keyword>
<dbReference type="PANTHER" id="PTHR10098:SF112">
    <property type="entry name" value="SLR0380 PROTEIN"/>
    <property type="match status" value="1"/>
</dbReference>
<dbReference type="InterPro" id="IPR011990">
    <property type="entry name" value="TPR-like_helical_dom_sf"/>
</dbReference>
<dbReference type="AlphaFoldDB" id="A0A856MEK3"/>
<dbReference type="Proteomes" id="UP000503129">
    <property type="component" value="Chromosome"/>
</dbReference>
<dbReference type="EMBL" id="CP030118">
    <property type="protein sequence ID" value="QDL09755.1"/>
    <property type="molecule type" value="Genomic_DNA"/>
</dbReference>
<sequence>MARKRSVFFHTIQPLMLFKGSRRRWLTQTGLTLLTAFLCIVLSPMVTAVVAVNYTTQSPASHTVQSENSVQQGKALYEAGQFAEAVKVLEQAATAFKASGDKLNQAMTLSNLSLVYQQLGQWTEAEDAITQSLNLLKNDDNSKQRFAIFAQALDVQGRLQLARGQTQAALSTWQEAAKIYKQIGDEATLTRNRINTAQAMQALGLYHQASKTLIEVQQSLIKLPDSPLKATGLRSLGNILRIVGDLNTSRDVLEQSLAVAKRVQSPIASGETLLSLGNTALAQGKTQLTLGNTTQAEKQTQAALKYYQQAALVAQPTTRIQAQLNQLSLLLENQQFPAALALASQIQPEISKLSPSRTSVYAQINYAQSITQLRQKTNTDNPSWLDVAQMLSGAVGQAQSLKDQRAESYALGTLGGLYEKTGQFSEAQNLTKQALLIAQTLEPQDIAYQWQWQLGRLLKVKGDIKGATAAYDSAFKTLESLRRDLVAMNPEIQFSFRESVEPVYRGLVDLQLQSKGNAETTQYNLTQARNVIESLQQAELNNFFRSPCVEPRVTIDTALGQDKKAAIIYPIILPDRIEVILTLPGQKELRKYTTAIPREKVESTVASVRKDLLQVEQTFQVQEQSQEIYDWLIRPMSGELTKNEIKTLVFVLDSELQNIPMGVLYDKQQQKYLIEKYAIALTPGLQLFEPKPLQKVQLNALTAGVGEQRFGFPALQNVPRELEEIKSEVPRSEELLNQKFTENNLQNELKSDPFSVVHLATHGEFSSDPEKTFILAWDKLLKVREFDSLLRVSESSRSSNIELLVLSACKTALGDKRAALGLAGVAVRAGARSTLASLWSVDDQSTADLMSEFYRQLNNGVSKAEALQLAQLAVFKKENSPYFWAPYVLLGNWL</sequence>
<name>A0A856MEK3_9CYAN</name>
<dbReference type="SMART" id="SM00028">
    <property type="entry name" value="TPR"/>
    <property type="match status" value="7"/>
</dbReference>
<protein>
    <recommendedName>
        <fullName evidence="1">CHAT domain-containing protein</fullName>
    </recommendedName>
</protein>
<dbReference type="InterPro" id="IPR019734">
    <property type="entry name" value="TPR_rpt"/>
</dbReference>
<proteinExistence type="predicted"/>
<gene>
    <name evidence="2" type="ORF">DP114_19285</name>
</gene>
<dbReference type="SUPFAM" id="SSF48452">
    <property type="entry name" value="TPR-like"/>
    <property type="match status" value="3"/>
</dbReference>
<reference evidence="2 3" key="1">
    <citation type="submission" date="2018-06" db="EMBL/GenBank/DDBJ databases">
        <title>Comparative genomics of Brasilonema spp. strains.</title>
        <authorList>
            <person name="Alvarenga D.O."/>
            <person name="Fiore M.F."/>
            <person name="Varani A.M."/>
        </authorList>
    </citation>
    <scope>NUCLEOTIDE SEQUENCE [LARGE SCALE GENOMIC DNA]</scope>
    <source>
        <strain evidence="2 3">CENA114</strain>
    </source>
</reference>
<evidence type="ECO:0000259" key="1">
    <source>
        <dbReference type="Pfam" id="PF12770"/>
    </source>
</evidence>
<dbReference type="Gene3D" id="1.25.40.10">
    <property type="entry name" value="Tetratricopeptide repeat domain"/>
    <property type="match status" value="3"/>
</dbReference>
<dbReference type="Pfam" id="PF12770">
    <property type="entry name" value="CHAT"/>
    <property type="match status" value="1"/>
</dbReference>
<accession>A0A856MEK3</accession>
<dbReference type="Pfam" id="PF13424">
    <property type="entry name" value="TPR_12"/>
    <property type="match status" value="1"/>
</dbReference>
<organism evidence="2 3">
    <name type="scientific">Brasilonema sennae CENA114</name>
    <dbReference type="NCBI Taxonomy" id="415709"/>
    <lineage>
        <taxon>Bacteria</taxon>
        <taxon>Bacillati</taxon>
        <taxon>Cyanobacteriota</taxon>
        <taxon>Cyanophyceae</taxon>
        <taxon>Nostocales</taxon>
        <taxon>Scytonemataceae</taxon>
        <taxon>Brasilonema</taxon>
        <taxon>Bromeliae group (in: Brasilonema)</taxon>
    </lineage>
</organism>
<evidence type="ECO:0000313" key="2">
    <source>
        <dbReference type="EMBL" id="QDL09755.1"/>
    </source>
</evidence>